<feature type="domain" description="SLH" evidence="1">
    <location>
        <begin position="896"/>
        <end position="953"/>
    </location>
</feature>
<name>A0ABV5VP94_9BACL</name>
<dbReference type="Gene3D" id="2.60.40.2340">
    <property type="match status" value="3"/>
</dbReference>
<dbReference type="PANTHER" id="PTHR43308:SF5">
    <property type="entry name" value="S-LAYER PROTEIN _ PEPTIDOGLYCAN ENDO-BETA-N-ACETYLGLUCOSAMINIDASE"/>
    <property type="match status" value="1"/>
</dbReference>
<dbReference type="PROSITE" id="PS51272">
    <property type="entry name" value="SLH"/>
    <property type="match status" value="3"/>
</dbReference>
<dbReference type="Pfam" id="PF12733">
    <property type="entry name" value="Cadherin-like"/>
    <property type="match status" value="2"/>
</dbReference>
<organism evidence="2 3">
    <name type="scientific">Paenibacillus hodogayensis</name>
    <dbReference type="NCBI Taxonomy" id="279208"/>
    <lineage>
        <taxon>Bacteria</taxon>
        <taxon>Bacillati</taxon>
        <taxon>Bacillota</taxon>
        <taxon>Bacilli</taxon>
        <taxon>Bacillales</taxon>
        <taxon>Paenibacillaceae</taxon>
        <taxon>Paenibacillus</taxon>
    </lineage>
</organism>
<dbReference type="InterPro" id="IPR001119">
    <property type="entry name" value="SLH_dom"/>
</dbReference>
<feature type="domain" description="SLH" evidence="1">
    <location>
        <begin position="777"/>
        <end position="840"/>
    </location>
</feature>
<dbReference type="InterPro" id="IPR051465">
    <property type="entry name" value="Cell_Envelope_Struct_Comp"/>
</dbReference>
<proteinExistence type="predicted"/>
<protein>
    <submittedName>
        <fullName evidence="2">S-layer homology domain-containing protein</fullName>
    </submittedName>
</protein>
<evidence type="ECO:0000313" key="2">
    <source>
        <dbReference type="EMBL" id="MFB9750084.1"/>
    </source>
</evidence>
<dbReference type="Gene3D" id="2.60.220.30">
    <property type="match status" value="1"/>
</dbReference>
<evidence type="ECO:0000313" key="3">
    <source>
        <dbReference type="Proteomes" id="UP001589619"/>
    </source>
</evidence>
<dbReference type="Proteomes" id="UP001589619">
    <property type="component" value="Unassembled WGS sequence"/>
</dbReference>
<evidence type="ECO:0000259" key="1">
    <source>
        <dbReference type="PROSITE" id="PS51272"/>
    </source>
</evidence>
<dbReference type="InterPro" id="IPR025883">
    <property type="entry name" value="Cadherin-like_domain"/>
</dbReference>
<sequence length="953" mass="99326">VGVVPQLSGLTPNDFTSPVVYTVTAQDGTTKNYTATVTVGANSAKDLTAFSFAVFSPAAVGTINGTNVEVTVPFGTPVTSLIATFTSSVGSTVKIGNVPQLSGLTPNDFTSPVTYTVTAQDGTTKNYTVTVTVAASSAKDLTAFSFVLPPAVGMIDGTNVEVTVPFGTPVTSLIATFTNSAGSTVKIGNVPQLSGLTPNDFTSPVIYTVTAQDGTTASYIVVVTRAAVVGGNPSLTALTLTNGGLPLMAESVTGATYHYHVTNQVSSISVTASVYDSNSVIVGSLYNNDNVLVWGPFNFTSGTATPPVPLDVGVNRLELAVTAQNGSTQTYLVYVNRASAAYSNASLQSLQASKTGLEYNKAILDYTFSVGNSVNTLTLSALPEETLATVKINAVATTSKEIQLNVGRTLVTIEVTAQDGITKSTYTVTIKRAVAITAVSNTSIPITSDPATITVPSGVTNAKLAVTPTNAGSSREVTLPLIEVLAETAQGTVLAVIPEGTKVTAPSAWDGTIKLPEAKSAGSVSVSNGNVSGVIEIGSSEVMLTFDKAVRLLFPKQGNKLAGYIKNGALIPITGSVTEDTQAAADREIAAGGDARITVGEDLVVWTKHFTTYVFYSPVIPTVTNGGGGGYGGGPVNSGTILAARGGTLQLNGVQIEVPIGAIDSDIQVTVDRIIGAPALSLGDLMSLVSERYDIKKNKAGDFNKAVTLTLPYDKTKIDFTKSTVALYRLDEKTQKWVQADDQKIDQAKGTVSGTVRYFGKFAVLMSAKEEKGVPPTNAADVSDIKGHWAEKSIRDFLQLDVVNGYPDHTFKPDKSITRAEFVTMIGRAFHLQAQAGKGFSDTKAHWAQSAIETAAALGVVTGYDADTFGPDDLITREQMAVIVVRAAHIDSAGELGRFTDNADISDWARAALAAAAAKGLLNGYEDGTVKPKENTTRAEAVTVILRAVQIKK</sequence>
<comment type="caution">
    <text evidence="2">The sequence shown here is derived from an EMBL/GenBank/DDBJ whole genome shotgun (WGS) entry which is preliminary data.</text>
</comment>
<feature type="non-terminal residue" evidence="2">
    <location>
        <position position="1"/>
    </location>
</feature>
<feature type="domain" description="SLH" evidence="1">
    <location>
        <begin position="841"/>
        <end position="895"/>
    </location>
</feature>
<accession>A0ABV5VP94</accession>
<dbReference type="PANTHER" id="PTHR43308">
    <property type="entry name" value="OUTER MEMBRANE PROTEIN ALPHA-RELATED"/>
    <property type="match status" value="1"/>
</dbReference>
<reference evidence="2 3" key="1">
    <citation type="submission" date="2024-09" db="EMBL/GenBank/DDBJ databases">
        <authorList>
            <person name="Sun Q."/>
            <person name="Mori K."/>
        </authorList>
    </citation>
    <scope>NUCLEOTIDE SEQUENCE [LARGE SCALE GENOMIC DNA]</scope>
    <source>
        <strain evidence="2 3">JCM 12520</strain>
    </source>
</reference>
<gene>
    <name evidence="2" type="ORF">ACFFNY_00740</name>
</gene>
<dbReference type="EMBL" id="JBHMAG010000001">
    <property type="protein sequence ID" value="MFB9750084.1"/>
    <property type="molecule type" value="Genomic_DNA"/>
</dbReference>
<dbReference type="RefSeq" id="WP_379116002.1">
    <property type="nucleotide sequence ID" value="NZ_JBHMAG010000001.1"/>
</dbReference>
<dbReference type="Pfam" id="PF00395">
    <property type="entry name" value="SLH"/>
    <property type="match status" value="3"/>
</dbReference>
<keyword evidence="3" id="KW-1185">Reference proteome</keyword>